<evidence type="ECO:0000313" key="1">
    <source>
        <dbReference type="EMBL" id="MDP9902303.1"/>
    </source>
</evidence>
<evidence type="ECO:0000313" key="2">
    <source>
        <dbReference type="Proteomes" id="UP001226867"/>
    </source>
</evidence>
<dbReference type="Proteomes" id="UP001226867">
    <property type="component" value="Unassembled WGS sequence"/>
</dbReference>
<dbReference type="InterPro" id="IPR005186">
    <property type="entry name" value="FlaG"/>
</dbReference>
<dbReference type="SUPFAM" id="SSF160214">
    <property type="entry name" value="FlaG-like"/>
    <property type="match status" value="1"/>
</dbReference>
<accession>A0ABT9SD64</accession>
<dbReference type="EMBL" id="JAUSRO010000017">
    <property type="protein sequence ID" value="MDP9902303.1"/>
    <property type="molecule type" value="Genomic_DNA"/>
</dbReference>
<proteinExistence type="predicted"/>
<sequence>MSPHAVSVPMITARPGVAANSAFHASGDASTVERRDVTQWGGAAVAAAPADALDAKRLELAVHGINNAMHIRSIGVQFQVQQDTNQLVVRVVDRDSGVLIRQIPSEEALRLSMLLNPAPVALFQRHG</sequence>
<organism evidence="1 2">
    <name type="scientific">Variovorax ginsengisoli</name>
    <dbReference type="NCBI Taxonomy" id="363844"/>
    <lineage>
        <taxon>Bacteria</taxon>
        <taxon>Pseudomonadati</taxon>
        <taxon>Pseudomonadota</taxon>
        <taxon>Betaproteobacteria</taxon>
        <taxon>Burkholderiales</taxon>
        <taxon>Comamonadaceae</taxon>
        <taxon>Variovorax</taxon>
    </lineage>
</organism>
<dbReference type="PANTHER" id="PTHR37166:SF1">
    <property type="entry name" value="PROTEIN FLAG"/>
    <property type="match status" value="1"/>
</dbReference>
<dbReference type="PANTHER" id="PTHR37166">
    <property type="entry name" value="PROTEIN FLAG"/>
    <property type="match status" value="1"/>
</dbReference>
<keyword evidence="2" id="KW-1185">Reference proteome</keyword>
<keyword evidence="1" id="KW-0282">Flagellum</keyword>
<dbReference type="InterPro" id="IPR035924">
    <property type="entry name" value="FlaG-like_sf"/>
</dbReference>
<dbReference type="Pfam" id="PF03646">
    <property type="entry name" value="FlaG"/>
    <property type="match status" value="1"/>
</dbReference>
<name>A0ABT9SD64_9BURK</name>
<reference evidence="1 2" key="1">
    <citation type="submission" date="2023-07" db="EMBL/GenBank/DDBJ databases">
        <title>Sorghum-associated microbial communities from plants grown in Nebraska, USA.</title>
        <authorList>
            <person name="Schachtman D."/>
        </authorList>
    </citation>
    <scope>NUCLEOTIDE SEQUENCE [LARGE SCALE GENOMIC DNA]</scope>
    <source>
        <strain evidence="1 2">DS1607</strain>
    </source>
</reference>
<protein>
    <submittedName>
        <fullName evidence="1">Flagellar protein FlaG</fullName>
    </submittedName>
</protein>
<gene>
    <name evidence="1" type="ORF">J2W36_004580</name>
</gene>
<dbReference type="RefSeq" id="WP_307692051.1">
    <property type="nucleotide sequence ID" value="NZ_JAUSRO010000017.1"/>
</dbReference>
<keyword evidence="1" id="KW-0966">Cell projection</keyword>
<dbReference type="Gene3D" id="3.30.160.170">
    <property type="entry name" value="FlaG-like"/>
    <property type="match status" value="1"/>
</dbReference>
<keyword evidence="1" id="KW-0969">Cilium</keyword>
<comment type="caution">
    <text evidence="1">The sequence shown here is derived from an EMBL/GenBank/DDBJ whole genome shotgun (WGS) entry which is preliminary data.</text>
</comment>